<organism evidence="3">
    <name type="scientific">Eremomyces bilateralis CBS 781.70</name>
    <dbReference type="NCBI Taxonomy" id="1392243"/>
    <lineage>
        <taxon>Eukaryota</taxon>
        <taxon>Fungi</taxon>
        <taxon>Dikarya</taxon>
        <taxon>Ascomycota</taxon>
        <taxon>Pezizomycotina</taxon>
        <taxon>Dothideomycetes</taxon>
        <taxon>Dothideomycetes incertae sedis</taxon>
        <taxon>Eremomycetales</taxon>
        <taxon>Eremomycetaceae</taxon>
        <taxon>Eremomyces</taxon>
    </lineage>
</organism>
<dbReference type="Pfam" id="PF12937">
    <property type="entry name" value="F-box-like"/>
    <property type="match status" value="1"/>
</dbReference>
<name>A0A6G1G086_9PEZI</name>
<dbReference type="PROSITE" id="PS50181">
    <property type="entry name" value="FBOX"/>
    <property type="match status" value="1"/>
</dbReference>
<protein>
    <recommendedName>
        <fullName evidence="2">F-box domain-containing protein</fullName>
    </recommendedName>
</protein>
<dbReference type="InterPro" id="IPR036047">
    <property type="entry name" value="F-box-like_dom_sf"/>
</dbReference>
<dbReference type="RefSeq" id="XP_033532972.1">
    <property type="nucleotide sequence ID" value="XM_033683182.1"/>
</dbReference>
<dbReference type="InterPro" id="IPR032675">
    <property type="entry name" value="LRR_dom_sf"/>
</dbReference>
<evidence type="ECO:0000259" key="2">
    <source>
        <dbReference type="PROSITE" id="PS50181"/>
    </source>
</evidence>
<dbReference type="AlphaFoldDB" id="A0A6G1G086"/>
<evidence type="ECO:0000313" key="3">
    <source>
        <dbReference type="EMBL" id="KAF1811341.1"/>
    </source>
</evidence>
<gene>
    <name evidence="3 5" type="ORF">P152DRAFT_70487</name>
</gene>
<dbReference type="Gene3D" id="1.25.40.10">
    <property type="entry name" value="Tetratricopeptide repeat domain"/>
    <property type="match status" value="1"/>
</dbReference>
<sequence>MPLKFSPPEYIQRAKAEYKKGRKEEAFELLQEALRVYPDQCVDFLDISSAMHSADGDNDLALQEAHQMMKRCPGEGKGYLRAGKLLQGRFKDKKALSLYKLGLKSVPRRNSHYKELCQMHDRLSMKIGPKVDPLRNVPLEVLEMIFLNLSYKERLFCLQVSKTWRDGLSQAQTLWRDIELLSKSKRIKPGTVERLLPRTGLINSLRIGTNFLSRSARSCILSRSHQLRSLEVSASFSDWQTFMSDMRSVRFPNLQRLTLNSPNMNFSDHAVYSLLQHIPSLKWLDLNATMELDRSIPLPSPTFSSRELEAFTIRHIYCPANDYLETWLNLFCLVIPNVKLLRLPSVNGDSLPTRFLCDLCPLQRLEYCELPPGTYPIVPPTVTFLSITDLVVSEDGYESCLQGDMMPNLQCLRVSHADVSLEALRRILHFQSPDDASQETHIKLTEFVLREVTLCFTSPTNDGNPVLQMFQWKTFESVEILILQNGDFFGVDDEAILELTSQASNLQRVDLTNTAITGVAVRALVKNCPKLEYLCLNDCRYVPPDAINLARKHVREVSSKINQW</sequence>
<keyword evidence="1" id="KW-0802">TPR repeat</keyword>
<dbReference type="PANTHER" id="PTHR13318">
    <property type="entry name" value="PARTNER OF PAIRED, ISOFORM B-RELATED"/>
    <property type="match status" value="1"/>
</dbReference>
<dbReference type="SUPFAM" id="SSF48452">
    <property type="entry name" value="TPR-like"/>
    <property type="match status" value="1"/>
</dbReference>
<evidence type="ECO:0000256" key="1">
    <source>
        <dbReference type="PROSITE-ProRule" id="PRU00339"/>
    </source>
</evidence>
<feature type="repeat" description="TPR" evidence="1">
    <location>
        <begin position="7"/>
        <end position="40"/>
    </location>
</feature>
<evidence type="ECO:0000313" key="4">
    <source>
        <dbReference type="Proteomes" id="UP000504638"/>
    </source>
</evidence>
<evidence type="ECO:0000313" key="5">
    <source>
        <dbReference type="RefSeq" id="XP_033532972.1"/>
    </source>
</evidence>
<dbReference type="SMART" id="SM00367">
    <property type="entry name" value="LRR_CC"/>
    <property type="match status" value="3"/>
</dbReference>
<dbReference type="InterPro" id="IPR006553">
    <property type="entry name" value="Leu-rich_rpt_Cys-con_subtyp"/>
</dbReference>
<dbReference type="InterPro" id="IPR001810">
    <property type="entry name" value="F-box_dom"/>
</dbReference>
<reference evidence="3 5" key="1">
    <citation type="submission" date="2020-01" db="EMBL/GenBank/DDBJ databases">
        <authorList>
            <consortium name="DOE Joint Genome Institute"/>
            <person name="Haridas S."/>
            <person name="Albert R."/>
            <person name="Binder M."/>
            <person name="Bloem J."/>
            <person name="Labutti K."/>
            <person name="Salamov A."/>
            <person name="Andreopoulos B."/>
            <person name="Baker S.E."/>
            <person name="Barry K."/>
            <person name="Bills G."/>
            <person name="Bluhm B.H."/>
            <person name="Cannon C."/>
            <person name="Castanera R."/>
            <person name="Culley D.E."/>
            <person name="Daum C."/>
            <person name="Ezra D."/>
            <person name="Gonzalez J.B."/>
            <person name="Henrissat B."/>
            <person name="Kuo A."/>
            <person name="Liang C."/>
            <person name="Lipzen A."/>
            <person name="Lutzoni F."/>
            <person name="Magnuson J."/>
            <person name="Mondo S."/>
            <person name="Nolan M."/>
            <person name="Ohm R."/>
            <person name="Pangilinan J."/>
            <person name="Park H.-J."/>
            <person name="Ramirez L."/>
            <person name="Alfaro M."/>
            <person name="Sun H."/>
            <person name="Tritt A."/>
            <person name="Yoshinaga Y."/>
            <person name="Zwiers L.-H."/>
            <person name="Turgeon B.G."/>
            <person name="Goodwin S.B."/>
            <person name="Spatafora J.W."/>
            <person name="Crous P.W."/>
            <person name="Grigoriev I.V."/>
        </authorList>
    </citation>
    <scope>NUCLEOTIDE SEQUENCE</scope>
    <source>
        <strain evidence="3 5">CBS 781.70</strain>
    </source>
</reference>
<dbReference type="GeneID" id="54423752"/>
<dbReference type="GO" id="GO:0019005">
    <property type="term" value="C:SCF ubiquitin ligase complex"/>
    <property type="evidence" value="ECO:0007669"/>
    <property type="project" value="TreeGrafter"/>
</dbReference>
<dbReference type="SUPFAM" id="SSF81383">
    <property type="entry name" value="F-box domain"/>
    <property type="match status" value="1"/>
</dbReference>
<proteinExistence type="predicted"/>
<dbReference type="OrthoDB" id="629492at2759"/>
<dbReference type="EMBL" id="ML975162">
    <property type="protein sequence ID" value="KAF1811341.1"/>
    <property type="molecule type" value="Genomic_DNA"/>
</dbReference>
<dbReference type="Proteomes" id="UP000504638">
    <property type="component" value="Unplaced"/>
</dbReference>
<dbReference type="SUPFAM" id="SSF52047">
    <property type="entry name" value="RNI-like"/>
    <property type="match status" value="1"/>
</dbReference>
<dbReference type="Gene3D" id="1.20.1280.50">
    <property type="match status" value="1"/>
</dbReference>
<reference evidence="5" key="2">
    <citation type="submission" date="2020-04" db="EMBL/GenBank/DDBJ databases">
        <authorList>
            <consortium name="NCBI Genome Project"/>
        </authorList>
    </citation>
    <scope>NUCLEOTIDE SEQUENCE</scope>
    <source>
        <strain evidence="5">CBS 781.70</strain>
    </source>
</reference>
<accession>A0A6G1G086</accession>
<feature type="domain" description="F-box" evidence="2">
    <location>
        <begin position="131"/>
        <end position="178"/>
    </location>
</feature>
<dbReference type="PROSITE" id="PS50005">
    <property type="entry name" value="TPR"/>
    <property type="match status" value="1"/>
</dbReference>
<dbReference type="GO" id="GO:0031146">
    <property type="term" value="P:SCF-dependent proteasomal ubiquitin-dependent protein catabolic process"/>
    <property type="evidence" value="ECO:0007669"/>
    <property type="project" value="TreeGrafter"/>
</dbReference>
<dbReference type="Gene3D" id="3.80.10.10">
    <property type="entry name" value="Ribonuclease Inhibitor"/>
    <property type="match status" value="1"/>
</dbReference>
<keyword evidence="4" id="KW-1185">Reference proteome</keyword>
<dbReference type="InterPro" id="IPR011990">
    <property type="entry name" value="TPR-like_helical_dom_sf"/>
</dbReference>
<dbReference type="InterPro" id="IPR019734">
    <property type="entry name" value="TPR_rpt"/>
</dbReference>
<dbReference type="SMART" id="SM00256">
    <property type="entry name" value="FBOX"/>
    <property type="match status" value="1"/>
</dbReference>
<reference evidence="5" key="3">
    <citation type="submission" date="2025-04" db="UniProtKB">
        <authorList>
            <consortium name="RefSeq"/>
        </authorList>
    </citation>
    <scope>IDENTIFICATION</scope>
    <source>
        <strain evidence="5">CBS 781.70</strain>
    </source>
</reference>